<name>A0A0A0JST0_9MICO</name>
<dbReference type="eggNOG" id="COG1765">
    <property type="taxonomic scope" value="Bacteria"/>
</dbReference>
<proteinExistence type="predicted"/>
<gene>
    <name evidence="2" type="ORF">N801_19125</name>
</gene>
<protein>
    <submittedName>
        <fullName evidence="2">Oxidoreductase</fullName>
    </submittedName>
</protein>
<evidence type="ECO:0000313" key="2">
    <source>
        <dbReference type="EMBL" id="KGN39754.1"/>
    </source>
</evidence>
<dbReference type="Gene3D" id="3.30.300.20">
    <property type="match status" value="1"/>
</dbReference>
<organism evidence="2 3">
    <name type="scientific">Knoellia aerolata DSM 18566</name>
    <dbReference type="NCBI Taxonomy" id="1385519"/>
    <lineage>
        <taxon>Bacteria</taxon>
        <taxon>Bacillati</taxon>
        <taxon>Actinomycetota</taxon>
        <taxon>Actinomycetes</taxon>
        <taxon>Micrococcales</taxon>
        <taxon>Intrasporangiaceae</taxon>
        <taxon>Knoellia</taxon>
    </lineage>
</organism>
<dbReference type="InterPro" id="IPR015946">
    <property type="entry name" value="KH_dom-like_a/b"/>
</dbReference>
<dbReference type="AlphaFoldDB" id="A0A0A0JST0"/>
<dbReference type="EMBL" id="AVPL01000074">
    <property type="protein sequence ID" value="KGN39754.1"/>
    <property type="molecule type" value="Genomic_DNA"/>
</dbReference>
<dbReference type="RefSeq" id="WP_052113242.1">
    <property type="nucleotide sequence ID" value="NZ_AVPL01000074.1"/>
</dbReference>
<dbReference type="SUPFAM" id="SSF82784">
    <property type="entry name" value="OsmC-like"/>
    <property type="match status" value="1"/>
</dbReference>
<evidence type="ECO:0000256" key="1">
    <source>
        <dbReference type="SAM" id="MobiDB-lite"/>
    </source>
</evidence>
<dbReference type="InterPro" id="IPR036102">
    <property type="entry name" value="OsmC/Ohrsf"/>
</dbReference>
<comment type="caution">
    <text evidence="2">The sequence shown here is derived from an EMBL/GenBank/DDBJ whole genome shotgun (WGS) entry which is preliminary data.</text>
</comment>
<reference evidence="2 3" key="1">
    <citation type="submission" date="2013-08" db="EMBL/GenBank/DDBJ databases">
        <title>The genome sequence of Knoellia aerolata.</title>
        <authorList>
            <person name="Zhu W."/>
            <person name="Wang G."/>
        </authorList>
    </citation>
    <scope>NUCLEOTIDE SEQUENCE [LARGE SCALE GENOMIC DNA]</scope>
    <source>
        <strain evidence="2 3">DSM 18566</strain>
    </source>
</reference>
<sequence>MSETTSAPEAETGGTGPGHRSVTMTRTAHGEFDVTNVRGGTIHLGTGESDDFTPVELLLTAIAGCSAVDVDFITSRRAEPVEFTVTGSGVKMRDPEKGNHMEDLEVSFRVRFPEGEAGDRAREMLPRAIAQSHDRLCTVSRTVLLGTPIHMRED</sequence>
<accession>A0A0A0JST0</accession>
<feature type="region of interest" description="Disordered" evidence="1">
    <location>
        <begin position="1"/>
        <end position="23"/>
    </location>
</feature>
<dbReference type="Pfam" id="PF02566">
    <property type="entry name" value="OsmC"/>
    <property type="match status" value="1"/>
</dbReference>
<dbReference type="Proteomes" id="UP000030013">
    <property type="component" value="Unassembled WGS sequence"/>
</dbReference>
<keyword evidence="3" id="KW-1185">Reference proteome</keyword>
<evidence type="ECO:0000313" key="3">
    <source>
        <dbReference type="Proteomes" id="UP000030013"/>
    </source>
</evidence>
<dbReference type="InterPro" id="IPR003718">
    <property type="entry name" value="OsmC/Ohr_fam"/>
</dbReference>
<dbReference type="STRING" id="1385519.N801_19125"/>